<evidence type="ECO:0000256" key="1">
    <source>
        <dbReference type="SAM" id="MobiDB-lite"/>
    </source>
</evidence>
<name>A0AAN9J9A5_CLITE</name>
<sequence>MVAVHESGNPLCHIAPTADLQDVALKHVQTLLCCHHGWFQPILQTQRPTTLPSPLPGLDSSLSPPPDTINNPIFEVAKVGLNLEDMELSSEEWEEAKTKPKRDEEKDPCFGFLSLRSFFLTESRGEKEELEYGLSLDRE</sequence>
<feature type="compositionally biased region" description="Low complexity" evidence="1">
    <location>
        <begin position="49"/>
        <end position="62"/>
    </location>
</feature>
<organism evidence="2 3">
    <name type="scientific">Clitoria ternatea</name>
    <name type="common">Butterfly pea</name>
    <dbReference type="NCBI Taxonomy" id="43366"/>
    <lineage>
        <taxon>Eukaryota</taxon>
        <taxon>Viridiplantae</taxon>
        <taxon>Streptophyta</taxon>
        <taxon>Embryophyta</taxon>
        <taxon>Tracheophyta</taxon>
        <taxon>Spermatophyta</taxon>
        <taxon>Magnoliopsida</taxon>
        <taxon>eudicotyledons</taxon>
        <taxon>Gunneridae</taxon>
        <taxon>Pentapetalae</taxon>
        <taxon>rosids</taxon>
        <taxon>fabids</taxon>
        <taxon>Fabales</taxon>
        <taxon>Fabaceae</taxon>
        <taxon>Papilionoideae</taxon>
        <taxon>50 kb inversion clade</taxon>
        <taxon>NPAAA clade</taxon>
        <taxon>indigoferoid/millettioid clade</taxon>
        <taxon>Phaseoleae</taxon>
        <taxon>Clitoria</taxon>
    </lineage>
</organism>
<dbReference type="Proteomes" id="UP001359559">
    <property type="component" value="Unassembled WGS sequence"/>
</dbReference>
<dbReference type="EMBL" id="JAYKXN010000004">
    <property type="protein sequence ID" value="KAK7293623.1"/>
    <property type="molecule type" value="Genomic_DNA"/>
</dbReference>
<dbReference type="AlphaFoldDB" id="A0AAN9J9A5"/>
<gene>
    <name evidence="2" type="ORF">RJT34_16494</name>
</gene>
<evidence type="ECO:0000313" key="3">
    <source>
        <dbReference type="Proteomes" id="UP001359559"/>
    </source>
</evidence>
<evidence type="ECO:0000313" key="2">
    <source>
        <dbReference type="EMBL" id="KAK7293623.1"/>
    </source>
</evidence>
<protein>
    <submittedName>
        <fullName evidence="2">Uncharacterized protein</fullName>
    </submittedName>
</protein>
<accession>A0AAN9J9A5</accession>
<comment type="caution">
    <text evidence="2">The sequence shown here is derived from an EMBL/GenBank/DDBJ whole genome shotgun (WGS) entry which is preliminary data.</text>
</comment>
<reference evidence="2 3" key="1">
    <citation type="submission" date="2024-01" db="EMBL/GenBank/DDBJ databases">
        <title>The genomes of 5 underutilized Papilionoideae crops provide insights into root nodulation and disease resistance.</title>
        <authorList>
            <person name="Yuan L."/>
        </authorList>
    </citation>
    <scope>NUCLEOTIDE SEQUENCE [LARGE SCALE GENOMIC DNA]</scope>
    <source>
        <strain evidence="2">LY-2023</strain>
        <tissue evidence="2">Leaf</tissue>
    </source>
</reference>
<feature type="region of interest" description="Disordered" evidence="1">
    <location>
        <begin position="49"/>
        <end position="69"/>
    </location>
</feature>
<proteinExistence type="predicted"/>
<keyword evidence="3" id="KW-1185">Reference proteome</keyword>